<dbReference type="InterPro" id="IPR021109">
    <property type="entry name" value="Peptidase_aspartic_dom_sf"/>
</dbReference>
<dbReference type="GO" id="GO:0006508">
    <property type="term" value="P:proteolysis"/>
    <property type="evidence" value="ECO:0007669"/>
    <property type="project" value="UniProtKB-KW"/>
</dbReference>
<protein>
    <submittedName>
        <fullName evidence="6">Protein ASPARTIC PROTEASE IN GUARD CELL 1-like protein</fullName>
    </submittedName>
</protein>
<dbReference type="InterPro" id="IPR032861">
    <property type="entry name" value="TAXi_N"/>
</dbReference>
<dbReference type="InterPro" id="IPR032799">
    <property type="entry name" value="TAXi_C"/>
</dbReference>
<evidence type="ECO:0000256" key="2">
    <source>
        <dbReference type="PIRSR" id="PIRSR601461-1"/>
    </source>
</evidence>
<comment type="similarity">
    <text evidence="1">Belongs to the peptidase A1 family.</text>
</comment>
<dbReference type="EMBL" id="SWLB01000012">
    <property type="protein sequence ID" value="KAF3331343.1"/>
    <property type="molecule type" value="Genomic_DNA"/>
</dbReference>
<feature type="domain" description="Peptidase A1" evidence="5">
    <location>
        <begin position="115"/>
        <end position="420"/>
    </location>
</feature>
<comment type="caution">
    <text evidence="6">The sequence shown here is derived from an EMBL/GenBank/DDBJ whole genome shotgun (WGS) entry which is preliminary data.</text>
</comment>
<evidence type="ECO:0000256" key="3">
    <source>
        <dbReference type="SAM" id="MobiDB-lite"/>
    </source>
</evidence>
<dbReference type="SUPFAM" id="SSF50630">
    <property type="entry name" value="Acid proteases"/>
    <property type="match status" value="1"/>
</dbReference>
<sequence>MWLVLPFVFSLLLLNVASVKDISTPKCTSEINDEKQQLNSSGLYLTLYHPRSPCSPAPLPSLPFSTIFAHDNSRVASLEARLSKNSSTRSGSSKLKEDQAQVPLSPGTSVQVGNYVTRIGLGTPASSYIMIVDTGSSFCWLQCMPCIIECHRQVDPIFNPESSSTYYKVPCTASECSALESATLNPSECSNKSNVCIYQASYGDGSFSDGYLSRDTLSFAGSSFPNFIYGCGQDNEGLFGLSAGLIGLARNKLSLLYQLAPSLGKTFSYCLPSTSSSGYLSIGSSKPGQYSYTPLLSNSLADSLYFLKLSSISVSSQPIGVSSSSYTSIPTIIDSGTVISRLPSDVYTALSKAGGSCYGRDSKSTGLFDFRYLLFRQCFKFEGASSESDFPRRCHDKAPGNECTHRCNWLNDMPGICVGY</sequence>
<dbReference type="PRINTS" id="PR00792">
    <property type="entry name" value="PEPSIN"/>
</dbReference>
<feature type="chain" id="PRO_5032561329" evidence="4">
    <location>
        <begin position="19"/>
        <end position="420"/>
    </location>
</feature>
<proteinExistence type="inferred from homology"/>
<evidence type="ECO:0000256" key="1">
    <source>
        <dbReference type="ARBA" id="ARBA00007447"/>
    </source>
</evidence>
<feature type="region of interest" description="Disordered" evidence="3">
    <location>
        <begin position="80"/>
        <end position="104"/>
    </location>
</feature>
<gene>
    <name evidence="6" type="ORF">FCM35_KLT02749</name>
</gene>
<dbReference type="Pfam" id="PF14541">
    <property type="entry name" value="TAXi_C"/>
    <property type="match status" value="1"/>
</dbReference>
<dbReference type="PROSITE" id="PS51767">
    <property type="entry name" value="PEPTIDASE_A1"/>
    <property type="match status" value="1"/>
</dbReference>
<feature type="active site" evidence="2">
    <location>
        <position position="133"/>
    </location>
</feature>
<reference evidence="6" key="1">
    <citation type="submission" date="2020-01" db="EMBL/GenBank/DDBJ databases">
        <title>Genome sequence of Kobresia littledalei, the first chromosome-level genome in the family Cyperaceae.</title>
        <authorList>
            <person name="Qu G."/>
        </authorList>
    </citation>
    <scope>NUCLEOTIDE SEQUENCE</scope>
    <source>
        <strain evidence="6">C.B.Clarke</strain>
        <tissue evidence="6">Leaf</tissue>
    </source>
</reference>
<evidence type="ECO:0000259" key="5">
    <source>
        <dbReference type="PROSITE" id="PS51767"/>
    </source>
</evidence>
<dbReference type="AlphaFoldDB" id="A0A833R8Y1"/>
<dbReference type="OrthoDB" id="2747330at2759"/>
<keyword evidence="6" id="KW-0378">Hydrolase</keyword>
<dbReference type="InterPro" id="IPR033121">
    <property type="entry name" value="PEPTIDASE_A1"/>
</dbReference>
<organism evidence="6 7">
    <name type="scientific">Carex littledalei</name>
    <dbReference type="NCBI Taxonomy" id="544730"/>
    <lineage>
        <taxon>Eukaryota</taxon>
        <taxon>Viridiplantae</taxon>
        <taxon>Streptophyta</taxon>
        <taxon>Embryophyta</taxon>
        <taxon>Tracheophyta</taxon>
        <taxon>Spermatophyta</taxon>
        <taxon>Magnoliopsida</taxon>
        <taxon>Liliopsida</taxon>
        <taxon>Poales</taxon>
        <taxon>Cyperaceae</taxon>
        <taxon>Cyperoideae</taxon>
        <taxon>Cariceae</taxon>
        <taxon>Carex</taxon>
        <taxon>Carex subgen. Euthyceras</taxon>
    </lineage>
</organism>
<keyword evidence="7" id="KW-1185">Reference proteome</keyword>
<name>A0A833R8Y1_9POAL</name>
<evidence type="ECO:0000313" key="6">
    <source>
        <dbReference type="EMBL" id="KAF3331343.1"/>
    </source>
</evidence>
<dbReference type="Gene3D" id="2.40.70.10">
    <property type="entry name" value="Acid Proteases"/>
    <property type="match status" value="2"/>
</dbReference>
<accession>A0A833R8Y1</accession>
<dbReference type="InterPro" id="IPR001461">
    <property type="entry name" value="Aspartic_peptidase_A1"/>
</dbReference>
<feature type="signal peptide" evidence="4">
    <location>
        <begin position="1"/>
        <end position="18"/>
    </location>
</feature>
<evidence type="ECO:0000313" key="7">
    <source>
        <dbReference type="Proteomes" id="UP000623129"/>
    </source>
</evidence>
<feature type="compositionally biased region" description="Low complexity" evidence="3">
    <location>
        <begin position="83"/>
        <end position="93"/>
    </location>
</feature>
<dbReference type="Pfam" id="PF14543">
    <property type="entry name" value="TAXi_N"/>
    <property type="match status" value="1"/>
</dbReference>
<evidence type="ECO:0000256" key="4">
    <source>
        <dbReference type="SAM" id="SignalP"/>
    </source>
</evidence>
<feature type="active site" evidence="2">
    <location>
        <position position="334"/>
    </location>
</feature>
<dbReference type="GO" id="GO:0004190">
    <property type="term" value="F:aspartic-type endopeptidase activity"/>
    <property type="evidence" value="ECO:0007669"/>
    <property type="project" value="InterPro"/>
</dbReference>
<dbReference type="Proteomes" id="UP000623129">
    <property type="component" value="Unassembled WGS sequence"/>
</dbReference>
<keyword evidence="6" id="KW-0645">Protease</keyword>
<dbReference type="PANTHER" id="PTHR13683:SF809">
    <property type="entry name" value="PEPTIDASE A1 DOMAIN-CONTAINING PROTEIN"/>
    <property type="match status" value="1"/>
</dbReference>
<keyword evidence="4" id="KW-0732">Signal</keyword>
<dbReference type="FunFam" id="2.40.70.10:FF:000031">
    <property type="entry name" value="Aspartyl protease AED1"/>
    <property type="match status" value="1"/>
</dbReference>
<dbReference type="PANTHER" id="PTHR13683">
    <property type="entry name" value="ASPARTYL PROTEASES"/>
    <property type="match status" value="1"/>
</dbReference>